<accession>A0A0A8LAE6</accession>
<dbReference type="Gene3D" id="1.10.443.20">
    <property type="entry name" value="Centromere DNA-binding protein complex CBF3 subunit, domain 2"/>
    <property type="match status" value="1"/>
</dbReference>
<dbReference type="EMBL" id="CCBQ010000043">
    <property type="protein sequence ID" value="CDO95145.1"/>
    <property type="molecule type" value="Genomic_DNA"/>
</dbReference>
<dbReference type="Proteomes" id="UP000031516">
    <property type="component" value="Unassembled WGS sequence"/>
</dbReference>
<comment type="caution">
    <text evidence="3">The sequence shown here is derived from an EMBL/GenBank/DDBJ whole genome shotgun (WGS) entry which is preliminary data.</text>
</comment>
<dbReference type="GO" id="GO:0000981">
    <property type="term" value="F:DNA-binding transcription factor activity, RNA polymerase II-specific"/>
    <property type="evidence" value="ECO:0007669"/>
    <property type="project" value="TreeGrafter"/>
</dbReference>
<feature type="compositionally biased region" description="Polar residues" evidence="1">
    <location>
        <begin position="42"/>
        <end position="52"/>
    </location>
</feature>
<gene>
    <name evidence="3" type="ORF">KLDO_g3392</name>
</gene>
<dbReference type="InterPro" id="IPR038279">
    <property type="entry name" value="Ndc10_dom2_sf"/>
</dbReference>
<dbReference type="AlphaFoldDB" id="A0A0A8LAE6"/>
<dbReference type="InterPro" id="IPR052146">
    <property type="entry name" value="HOT1"/>
</dbReference>
<evidence type="ECO:0000313" key="4">
    <source>
        <dbReference type="Proteomes" id="UP000031516"/>
    </source>
</evidence>
<dbReference type="GO" id="GO:0060963">
    <property type="term" value="P:positive regulation of ribosomal protein gene transcription by RNA polymerase II"/>
    <property type="evidence" value="ECO:0007669"/>
    <property type="project" value="TreeGrafter"/>
</dbReference>
<dbReference type="Pfam" id="PF12550">
    <property type="entry name" value="GCR1_C"/>
    <property type="match status" value="1"/>
</dbReference>
<feature type="compositionally biased region" description="Polar residues" evidence="1">
    <location>
        <begin position="551"/>
        <end position="567"/>
    </location>
</feature>
<feature type="domain" description="Transcription activator GCR1-like" evidence="2">
    <location>
        <begin position="604"/>
        <end position="699"/>
    </location>
</feature>
<protein>
    <submittedName>
        <fullName evidence="3">WGS project CCBQ000000000 data, contig 00006</fullName>
    </submittedName>
</protein>
<proteinExistence type="predicted"/>
<dbReference type="PANTHER" id="PTHR37784:SF1">
    <property type="entry name" value="GLYCOLYTIC GENES TRANSCRIPTIONAL ACTIVATOR GCR1"/>
    <property type="match status" value="1"/>
</dbReference>
<reference evidence="3 4" key="1">
    <citation type="submission" date="2014-03" db="EMBL/GenBank/DDBJ databases">
        <title>The genome of Kluyveromyces dobzhanskii.</title>
        <authorList>
            <person name="Nystedt B."/>
            <person name="Astrom S."/>
        </authorList>
    </citation>
    <scope>NUCLEOTIDE SEQUENCE [LARGE SCALE GENOMIC DNA]</scope>
    <source>
        <strain evidence="3 4">CBS 2104</strain>
    </source>
</reference>
<feature type="region of interest" description="Disordered" evidence="1">
    <location>
        <begin position="31"/>
        <end position="52"/>
    </location>
</feature>
<keyword evidence="4" id="KW-1185">Reference proteome</keyword>
<dbReference type="GO" id="GO:0000978">
    <property type="term" value="F:RNA polymerase II cis-regulatory region sequence-specific DNA binding"/>
    <property type="evidence" value="ECO:0007669"/>
    <property type="project" value="TreeGrafter"/>
</dbReference>
<name>A0A0A8LAE6_9SACH</name>
<organism evidence="3 4">
    <name type="scientific">Kluyveromyces dobzhanskii CBS 2104</name>
    <dbReference type="NCBI Taxonomy" id="1427455"/>
    <lineage>
        <taxon>Eukaryota</taxon>
        <taxon>Fungi</taxon>
        <taxon>Dikarya</taxon>
        <taxon>Ascomycota</taxon>
        <taxon>Saccharomycotina</taxon>
        <taxon>Saccharomycetes</taxon>
        <taxon>Saccharomycetales</taxon>
        <taxon>Saccharomycetaceae</taxon>
        <taxon>Kluyveromyces</taxon>
    </lineage>
</organism>
<dbReference type="PANTHER" id="PTHR37784">
    <property type="entry name" value="PROTEIN MSN1"/>
    <property type="match status" value="1"/>
</dbReference>
<dbReference type="InterPro" id="IPR022210">
    <property type="entry name" value="TF_GCR1-like"/>
</dbReference>
<evidence type="ECO:0000259" key="2">
    <source>
        <dbReference type="Pfam" id="PF12550"/>
    </source>
</evidence>
<feature type="region of interest" description="Disordered" evidence="1">
    <location>
        <begin position="551"/>
        <end position="597"/>
    </location>
</feature>
<feature type="region of interest" description="Disordered" evidence="1">
    <location>
        <begin position="446"/>
        <end position="469"/>
    </location>
</feature>
<feature type="compositionally biased region" description="Low complexity" evidence="1">
    <location>
        <begin position="457"/>
        <end position="469"/>
    </location>
</feature>
<dbReference type="OrthoDB" id="428577at2759"/>
<evidence type="ECO:0000256" key="1">
    <source>
        <dbReference type="SAM" id="MobiDB-lite"/>
    </source>
</evidence>
<evidence type="ECO:0000313" key="3">
    <source>
        <dbReference type="EMBL" id="CDO95145.1"/>
    </source>
</evidence>
<sequence length="767" mass="88027">MDKDNLNINLQDWLNDPMLAAQLNRAQSSTPTIFNGMEDTANGPSAQQKNDAPRTQLQSVDNASASELSNFLTSSRLNLGTLMKFVCIEFFKCNKDELANLRLLDLTQDSTFPQTLTLRNVQTENSHYKFFNTISRDKSITCCPVFAIALYSFITWKQTAISWKNFMNLPLIFDSKDIIMLQGNNQLRVPVYTSKMVRSAVTPKKEMLGFVFPWLAALERDYLAHDRSNYILFSLVELFHFLAKVILQDFAFLQCTGQLPHLQELIKTELNWQFLDSDDWNLFRDEMQRQIDSELLQINCFNSVCGKIEDRFSKLSKDLVTENDKLSTELRNMKSQMASMTSVVNQIFHTQRQLLSYQIHNPANNVSNSMANYSHSAMNSPNNVTNNDNNGVNSNALVNTNNGGMLPSVNGNPNATYSVNYSKLMNDKRHMYNQPMNSIKRMKLDGKDMSNFDSTSRRLSQPQPQSPLQIGSPLEALLSKPIPSPKITVSMLNNSVASPPSNSIAMSPLPYINEPMTLNSNPNSILTDGTQNNINIDNPTPMTQMEKVISTGSNTRTASKNGTSINSADEDYRNENDDENEPKVMVRNNSKGKRTGNPNIDIKYKLSRDNKTIWDLYNEWYHGLNGKLSINELIEKYGYRRWKVTEDSHFFPTRRIIIDYIETETNRSINLKRYNPDSTMLNDRDAVRKQIVKDLETFREENGLTLNSLSLYFRNYSRWGKELCIYDNFKDWTLVTMNEEEKVKYCKRKTLSAKENREDNHSQDDNE</sequence>